<evidence type="ECO:0000313" key="3">
    <source>
        <dbReference type="Proteomes" id="UP001595823"/>
    </source>
</evidence>
<evidence type="ECO:0000256" key="1">
    <source>
        <dbReference type="ARBA" id="ARBA00023115"/>
    </source>
</evidence>
<dbReference type="InterPro" id="IPR029063">
    <property type="entry name" value="SAM-dependent_MTases_sf"/>
</dbReference>
<name>A0ABV8U406_9ACTN</name>
<dbReference type="PANTHER" id="PTHR43317:SF3">
    <property type="entry name" value="BLR2883 PROTEIN"/>
    <property type="match status" value="1"/>
</dbReference>
<gene>
    <name evidence="2" type="ORF">ACFPET_20030</name>
</gene>
<accession>A0ABV8U406</accession>
<sequence length="217" mass="24024">MGEISLRRRFEPVAGVEVYEVKLDEEFLMSSLFPVAEIALADLALARVRGEDLSVVVGGLGLGYTAAAALKDPRVGELTVVEYTKAVIDWHREGLIPDTAGLAEDERVDLVCDDFFARIGDSGTDPVDVVLLDIDHSPRHVLHRPHTAFYTVEGLRALSRQLSEGGVFAMWSDDPPEEEFSALLREVFCDVEAQRVWFDNPFTGGRSSNTVYLASRR</sequence>
<organism evidence="2 3">
    <name type="scientific">Salininema proteolyticum</name>
    <dbReference type="NCBI Taxonomy" id="1607685"/>
    <lineage>
        <taxon>Bacteria</taxon>
        <taxon>Bacillati</taxon>
        <taxon>Actinomycetota</taxon>
        <taxon>Actinomycetes</taxon>
        <taxon>Glycomycetales</taxon>
        <taxon>Glycomycetaceae</taxon>
        <taxon>Salininema</taxon>
    </lineage>
</organism>
<dbReference type="Pfam" id="PF01564">
    <property type="entry name" value="Spermine_synth"/>
    <property type="match status" value="1"/>
</dbReference>
<protein>
    <submittedName>
        <fullName evidence="2">Spermidine synthase</fullName>
    </submittedName>
</protein>
<evidence type="ECO:0000313" key="2">
    <source>
        <dbReference type="EMBL" id="MFC4337489.1"/>
    </source>
</evidence>
<dbReference type="Gene3D" id="3.40.50.150">
    <property type="entry name" value="Vaccinia Virus protein VP39"/>
    <property type="match status" value="1"/>
</dbReference>
<comment type="caution">
    <text evidence="2">The sequence shown here is derived from an EMBL/GenBank/DDBJ whole genome shotgun (WGS) entry which is preliminary data.</text>
</comment>
<keyword evidence="3" id="KW-1185">Reference proteome</keyword>
<dbReference type="SUPFAM" id="SSF53335">
    <property type="entry name" value="S-adenosyl-L-methionine-dependent methyltransferases"/>
    <property type="match status" value="1"/>
</dbReference>
<reference evidence="3" key="1">
    <citation type="journal article" date="2019" name="Int. J. Syst. Evol. Microbiol.">
        <title>The Global Catalogue of Microorganisms (GCM) 10K type strain sequencing project: providing services to taxonomists for standard genome sequencing and annotation.</title>
        <authorList>
            <consortium name="The Broad Institute Genomics Platform"/>
            <consortium name="The Broad Institute Genome Sequencing Center for Infectious Disease"/>
            <person name="Wu L."/>
            <person name="Ma J."/>
        </authorList>
    </citation>
    <scope>NUCLEOTIDE SEQUENCE [LARGE SCALE GENOMIC DNA]</scope>
    <source>
        <strain evidence="3">IBRC-M 10908</strain>
    </source>
</reference>
<keyword evidence="1" id="KW-0620">Polyamine biosynthesis</keyword>
<proteinExistence type="predicted"/>
<dbReference type="PANTHER" id="PTHR43317">
    <property type="entry name" value="THERMOSPERMINE SYNTHASE ACAULIS5"/>
    <property type="match status" value="1"/>
</dbReference>
<dbReference type="EMBL" id="JBHSDK010000034">
    <property type="protein sequence ID" value="MFC4337489.1"/>
    <property type="molecule type" value="Genomic_DNA"/>
</dbReference>
<dbReference type="Proteomes" id="UP001595823">
    <property type="component" value="Unassembled WGS sequence"/>
</dbReference>